<proteinExistence type="predicted"/>
<dbReference type="Proteomes" id="UP000253782">
    <property type="component" value="Unassembled WGS sequence"/>
</dbReference>
<reference evidence="2 3" key="1">
    <citation type="submission" date="2018-07" db="EMBL/GenBank/DDBJ databases">
        <title>Dyella tabacisoli L4-6T, whole genome shotgun sequence.</title>
        <authorList>
            <person name="Zhou X.-K."/>
            <person name="Li W.-J."/>
            <person name="Duan Y.-Q."/>
        </authorList>
    </citation>
    <scope>NUCLEOTIDE SEQUENCE [LARGE SCALE GENOMIC DNA]</scope>
    <source>
        <strain evidence="2 3">L4-6</strain>
    </source>
</reference>
<sequence>MSSKHMGALLTALLLTACQNPHNAVLPTDVTEFDQNTKDQLQKLTSDERTMVERYTTRHLGGAFGDPIPEGTTFAKAIEEQKIFEARQAKQTKQ</sequence>
<evidence type="ECO:0008006" key="4">
    <source>
        <dbReference type="Google" id="ProtNLM"/>
    </source>
</evidence>
<evidence type="ECO:0000256" key="1">
    <source>
        <dbReference type="SAM" id="SignalP"/>
    </source>
</evidence>
<comment type="caution">
    <text evidence="2">The sequence shown here is derived from an EMBL/GenBank/DDBJ whole genome shotgun (WGS) entry which is preliminary data.</text>
</comment>
<feature type="chain" id="PRO_5016614087" description="Lipoprotein" evidence="1">
    <location>
        <begin position="25"/>
        <end position="94"/>
    </location>
</feature>
<keyword evidence="3" id="KW-1185">Reference proteome</keyword>
<name>A0A369UHV7_9GAMM</name>
<feature type="signal peptide" evidence="1">
    <location>
        <begin position="1"/>
        <end position="24"/>
    </location>
</feature>
<evidence type="ECO:0000313" key="2">
    <source>
        <dbReference type="EMBL" id="RDD79923.1"/>
    </source>
</evidence>
<evidence type="ECO:0000313" key="3">
    <source>
        <dbReference type="Proteomes" id="UP000253782"/>
    </source>
</evidence>
<dbReference type="AlphaFoldDB" id="A0A369UHV7"/>
<dbReference type="PROSITE" id="PS51257">
    <property type="entry name" value="PROKAR_LIPOPROTEIN"/>
    <property type="match status" value="1"/>
</dbReference>
<keyword evidence="1" id="KW-0732">Signal</keyword>
<dbReference type="EMBL" id="QQAH01000023">
    <property type="protein sequence ID" value="RDD79923.1"/>
    <property type="molecule type" value="Genomic_DNA"/>
</dbReference>
<organism evidence="2 3">
    <name type="scientific">Dyella tabacisoli</name>
    <dbReference type="NCBI Taxonomy" id="2282381"/>
    <lineage>
        <taxon>Bacteria</taxon>
        <taxon>Pseudomonadati</taxon>
        <taxon>Pseudomonadota</taxon>
        <taxon>Gammaproteobacteria</taxon>
        <taxon>Lysobacterales</taxon>
        <taxon>Rhodanobacteraceae</taxon>
        <taxon>Dyella</taxon>
    </lineage>
</organism>
<accession>A0A369UHV7</accession>
<protein>
    <recommendedName>
        <fullName evidence="4">Lipoprotein</fullName>
    </recommendedName>
</protein>
<gene>
    <name evidence="2" type="ORF">DVJ77_20010</name>
</gene>